<dbReference type="PANTHER" id="PTHR32027:SF0">
    <property type="entry name" value="CYTOSINE DEAMINASE"/>
    <property type="match status" value="1"/>
</dbReference>
<dbReference type="EMBL" id="JAACJP010000008">
    <property type="protein sequence ID" value="KAF5382765.1"/>
    <property type="molecule type" value="Genomic_DNA"/>
</dbReference>
<organism evidence="1 2">
    <name type="scientific">Tricholomella constricta</name>
    <dbReference type="NCBI Taxonomy" id="117010"/>
    <lineage>
        <taxon>Eukaryota</taxon>
        <taxon>Fungi</taxon>
        <taxon>Dikarya</taxon>
        <taxon>Basidiomycota</taxon>
        <taxon>Agaricomycotina</taxon>
        <taxon>Agaricomycetes</taxon>
        <taxon>Agaricomycetidae</taxon>
        <taxon>Agaricales</taxon>
        <taxon>Tricholomatineae</taxon>
        <taxon>Lyophyllaceae</taxon>
        <taxon>Tricholomella</taxon>
    </lineage>
</organism>
<sequence>MIYISHFTEALETTGKAKAAFPLDLDDLFDRGARLIRESVQCGVTSMRAHVEVDKIVEFSCLNVAQALRSKFERICDVQIAGRFLFYSSPRAWALVSVHNAFFISVFAQEPLFDAAGDTEPGVNLKFLQEALRRDGVSVVGSAPYVEPTVEQAKTNIALIMAAADERSMHVDFHLDYNLDPNSEPLIYEVISQARKNVDQWTRPNHDGHPNSRITIGHATRLQLFTPEEWHALAEAMKGLPITLVGLPQSDFYMQGRGDHEKPLGAPRSTLRVPYLLNKYGIEVAMGVNNVQNAFTPQGSLDPLALCSFGVAVFQTATQADIETLIVRIAYFYPR</sequence>
<protein>
    <submittedName>
        <fullName evidence="1">Uncharacterized protein</fullName>
    </submittedName>
</protein>
<dbReference type="InterPro" id="IPR032466">
    <property type="entry name" value="Metal_Hydrolase"/>
</dbReference>
<comment type="caution">
    <text evidence="1">The sequence shown here is derived from an EMBL/GenBank/DDBJ whole genome shotgun (WGS) entry which is preliminary data.</text>
</comment>
<proteinExistence type="predicted"/>
<dbReference type="AlphaFoldDB" id="A0A8H5HGD5"/>
<dbReference type="PANTHER" id="PTHR32027">
    <property type="entry name" value="CYTOSINE DEAMINASE"/>
    <property type="match status" value="1"/>
</dbReference>
<evidence type="ECO:0000313" key="2">
    <source>
        <dbReference type="Proteomes" id="UP000565441"/>
    </source>
</evidence>
<keyword evidence="2" id="KW-1185">Reference proteome</keyword>
<dbReference type="OrthoDB" id="10266980at2759"/>
<reference evidence="1 2" key="1">
    <citation type="journal article" date="2020" name="ISME J.">
        <title>Uncovering the hidden diversity of litter-decomposition mechanisms in mushroom-forming fungi.</title>
        <authorList>
            <person name="Floudas D."/>
            <person name="Bentzer J."/>
            <person name="Ahren D."/>
            <person name="Johansson T."/>
            <person name="Persson P."/>
            <person name="Tunlid A."/>
        </authorList>
    </citation>
    <scope>NUCLEOTIDE SEQUENCE [LARGE SCALE GENOMIC DNA]</scope>
    <source>
        <strain evidence="1 2">CBS 661.87</strain>
    </source>
</reference>
<dbReference type="GO" id="GO:0016814">
    <property type="term" value="F:hydrolase activity, acting on carbon-nitrogen (but not peptide) bonds, in cyclic amidines"/>
    <property type="evidence" value="ECO:0007669"/>
    <property type="project" value="TreeGrafter"/>
</dbReference>
<evidence type="ECO:0000313" key="1">
    <source>
        <dbReference type="EMBL" id="KAF5382765.1"/>
    </source>
</evidence>
<dbReference type="Proteomes" id="UP000565441">
    <property type="component" value="Unassembled WGS sequence"/>
</dbReference>
<name>A0A8H5HGD5_9AGAR</name>
<accession>A0A8H5HGD5</accession>
<dbReference type="SUPFAM" id="SSF51556">
    <property type="entry name" value="Metallo-dependent hydrolases"/>
    <property type="match status" value="1"/>
</dbReference>
<gene>
    <name evidence="1" type="ORF">D9615_002934</name>
</gene>
<dbReference type="Gene3D" id="3.20.20.140">
    <property type="entry name" value="Metal-dependent hydrolases"/>
    <property type="match status" value="1"/>
</dbReference>
<dbReference type="InterPro" id="IPR052349">
    <property type="entry name" value="Metallo-hydrolase_Enzymes"/>
</dbReference>